<evidence type="ECO:0000313" key="2">
    <source>
        <dbReference type="Proteomes" id="UP000554482"/>
    </source>
</evidence>
<dbReference type="Proteomes" id="UP000554482">
    <property type="component" value="Unassembled WGS sequence"/>
</dbReference>
<dbReference type="AlphaFoldDB" id="A0A7J6WF55"/>
<sequence>MRESFDGKVTRTPLFVALHTRKDGSCPSLETRPTLDEIKRLISVDPYLGERDLDHDPVCGLDGRGLIRGMGSGISKTVFHASAPYKEIAQQDKRAHESSETNF</sequence>
<gene>
    <name evidence="1" type="ORF">FRX31_014329</name>
</gene>
<reference evidence="1 2" key="1">
    <citation type="submission" date="2020-06" db="EMBL/GenBank/DDBJ databases">
        <title>Transcriptomic and genomic resources for Thalictrum thalictroides and T. hernandezii: Facilitating candidate gene discovery in an emerging model plant lineage.</title>
        <authorList>
            <person name="Arias T."/>
            <person name="Riano-Pachon D.M."/>
            <person name="Di Stilio V.S."/>
        </authorList>
    </citation>
    <scope>NUCLEOTIDE SEQUENCE [LARGE SCALE GENOMIC DNA]</scope>
    <source>
        <strain evidence="2">cv. WT478/WT964</strain>
        <tissue evidence="1">Leaves</tissue>
    </source>
</reference>
<accession>A0A7J6WF55</accession>
<evidence type="ECO:0000313" key="1">
    <source>
        <dbReference type="EMBL" id="KAF5196084.1"/>
    </source>
</evidence>
<proteinExistence type="predicted"/>
<dbReference type="EMBL" id="JABWDY010016459">
    <property type="protein sequence ID" value="KAF5196084.1"/>
    <property type="molecule type" value="Genomic_DNA"/>
</dbReference>
<organism evidence="1 2">
    <name type="scientific">Thalictrum thalictroides</name>
    <name type="common">Rue-anemone</name>
    <name type="synonym">Anemone thalictroides</name>
    <dbReference type="NCBI Taxonomy" id="46969"/>
    <lineage>
        <taxon>Eukaryota</taxon>
        <taxon>Viridiplantae</taxon>
        <taxon>Streptophyta</taxon>
        <taxon>Embryophyta</taxon>
        <taxon>Tracheophyta</taxon>
        <taxon>Spermatophyta</taxon>
        <taxon>Magnoliopsida</taxon>
        <taxon>Ranunculales</taxon>
        <taxon>Ranunculaceae</taxon>
        <taxon>Thalictroideae</taxon>
        <taxon>Thalictrum</taxon>
    </lineage>
</organism>
<protein>
    <submittedName>
        <fullName evidence="1">Uncharacterized protein</fullName>
    </submittedName>
</protein>
<comment type="caution">
    <text evidence="1">The sequence shown here is derived from an EMBL/GenBank/DDBJ whole genome shotgun (WGS) entry which is preliminary data.</text>
</comment>
<dbReference type="OrthoDB" id="1913335at2759"/>
<keyword evidence="2" id="KW-1185">Reference proteome</keyword>
<name>A0A7J6WF55_THATH</name>